<dbReference type="Proteomes" id="UP000294325">
    <property type="component" value="Chromosome"/>
</dbReference>
<evidence type="ECO:0000313" key="11">
    <source>
        <dbReference type="Proteomes" id="UP000294325"/>
    </source>
</evidence>
<dbReference type="PANTHER" id="PTHR48090:SF3">
    <property type="entry name" value="UNDECAPRENYL-PHOSPHATE 4-DEOXY-4-FORMAMIDO-L-ARABINOSE TRANSFERASE"/>
    <property type="match status" value="1"/>
</dbReference>
<keyword evidence="6 8" id="KW-1133">Transmembrane helix</keyword>
<sequence>MVSSRIELSVIIPVIERYDNIEEIYHDYKQNIKSTNMAFEIIYIVDSHFDEVLENLKKLNKKGEKIKIIKLAKTFSETTALNIGFDNSSGDIILTLPAYQQVQANEIPRLIKALDSHDMVVGRRWPRKDSGFNRLRSKIFNLLLKRVSDLQLHDAGCNVRAFKRDIINEVNVYGDLYRFFPIIADRYGFKVVELNVAQSDRDISRRTYPTSAYLRTLLDILTILFLIKFTKKPLRFFGLLGIGLFFIGSIATLYIVGERIFLGVGLANRPALLLSSLLIVFSIQVMAIGLIGEIIIFTHAKELKEYTVYEIIN</sequence>
<evidence type="ECO:0000256" key="3">
    <source>
        <dbReference type="ARBA" id="ARBA00022679"/>
    </source>
</evidence>
<evidence type="ECO:0000256" key="2">
    <source>
        <dbReference type="ARBA" id="ARBA00022676"/>
    </source>
</evidence>
<dbReference type="InterPro" id="IPR001173">
    <property type="entry name" value="Glyco_trans_2-like"/>
</dbReference>
<evidence type="ECO:0000256" key="6">
    <source>
        <dbReference type="ARBA" id="ARBA00022989"/>
    </source>
</evidence>
<protein>
    <submittedName>
        <fullName evidence="10">Glycosyltransferase</fullName>
    </submittedName>
</protein>
<evidence type="ECO:0000256" key="4">
    <source>
        <dbReference type="ARBA" id="ARBA00022692"/>
    </source>
</evidence>
<keyword evidence="7 8" id="KW-0472">Membrane</keyword>
<keyword evidence="5" id="KW-0448">Lipopolysaccharide biosynthesis</keyword>
<keyword evidence="11" id="KW-1185">Reference proteome</keyword>
<organism evidence="10 11">
    <name type="scientific">Nitrosococcus wardiae</name>
    <dbReference type="NCBI Taxonomy" id="1814290"/>
    <lineage>
        <taxon>Bacteria</taxon>
        <taxon>Pseudomonadati</taxon>
        <taxon>Pseudomonadota</taxon>
        <taxon>Gammaproteobacteria</taxon>
        <taxon>Chromatiales</taxon>
        <taxon>Chromatiaceae</taxon>
        <taxon>Nitrosococcus</taxon>
    </lineage>
</organism>
<dbReference type="EMBL" id="CP038033">
    <property type="protein sequence ID" value="QBQ54387.1"/>
    <property type="molecule type" value="Genomic_DNA"/>
</dbReference>
<feature type="transmembrane region" description="Helical" evidence="8">
    <location>
        <begin position="277"/>
        <end position="297"/>
    </location>
</feature>
<dbReference type="GO" id="GO:0016757">
    <property type="term" value="F:glycosyltransferase activity"/>
    <property type="evidence" value="ECO:0007669"/>
    <property type="project" value="UniProtKB-KW"/>
</dbReference>
<dbReference type="GO" id="GO:0009103">
    <property type="term" value="P:lipopolysaccharide biosynthetic process"/>
    <property type="evidence" value="ECO:0007669"/>
    <property type="project" value="UniProtKB-KW"/>
</dbReference>
<dbReference type="InterPro" id="IPR029044">
    <property type="entry name" value="Nucleotide-diphossugar_trans"/>
</dbReference>
<dbReference type="AlphaFoldDB" id="A0A4P7BYH9"/>
<dbReference type="GO" id="GO:0005886">
    <property type="term" value="C:plasma membrane"/>
    <property type="evidence" value="ECO:0007669"/>
    <property type="project" value="TreeGrafter"/>
</dbReference>
<dbReference type="PANTHER" id="PTHR48090">
    <property type="entry name" value="UNDECAPRENYL-PHOSPHATE 4-DEOXY-4-FORMAMIDO-L-ARABINOSE TRANSFERASE-RELATED"/>
    <property type="match status" value="1"/>
</dbReference>
<dbReference type="OrthoDB" id="270241at2"/>
<evidence type="ECO:0000256" key="5">
    <source>
        <dbReference type="ARBA" id="ARBA00022985"/>
    </source>
</evidence>
<keyword evidence="2" id="KW-0328">Glycosyltransferase</keyword>
<evidence type="ECO:0000313" key="10">
    <source>
        <dbReference type="EMBL" id="QBQ54387.1"/>
    </source>
</evidence>
<dbReference type="KEGG" id="nwr:E3U44_07585"/>
<dbReference type="SUPFAM" id="SSF53448">
    <property type="entry name" value="Nucleotide-diphospho-sugar transferases"/>
    <property type="match status" value="1"/>
</dbReference>
<evidence type="ECO:0000256" key="1">
    <source>
        <dbReference type="ARBA" id="ARBA00022475"/>
    </source>
</evidence>
<accession>A0A4P7BYH9</accession>
<dbReference type="Pfam" id="PF00535">
    <property type="entry name" value="Glycos_transf_2"/>
    <property type="match status" value="1"/>
</dbReference>
<keyword evidence="4 8" id="KW-0812">Transmembrane</keyword>
<keyword evidence="3 10" id="KW-0808">Transferase</keyword>
<name>A0A4P7BYH9_9GAMM</name>
<evidence type="ECO:0000256" key="8">
    <source>
        <dbReference type="SAM" id="Phobius"/>
    </source>
</evidence>
<feature type="transmembrane region" description="Helical" evidence="8">
    <location>
        <begin position="236"/>
        <end position="257"/>
    </location>
</feature>
<dbReference type="Gene3D" id="3.90.550.10">
    <property type="entry name" value="Spore Coat Polysaccharide Biosynthesis Protein SpsA, Chain A"/>
    <property type="match status" value="1"/>
</dbReference>
<reference evidence="10 11" key="1">
    <citation type="submission" date="2019-03" db="EMBL/GenBank/DDBJ databases">
        <title>The genome sequence of Nitrosococcus wardiae strain D1FHST reveals the archetypal metabolic capacity of ammonia-oxidizing Gammaproteobacteria.</title>
        <authorList>
            <person name="Wang L."/>
            <person name="Lim C.K."/>
            <person name="Hanson T.E."/>
            <person name="Dang H."/>
            <person name="Klotz M.G."/>
        </authorList>
    </citation>
    <scope>NUCLEOTIDE SEQUENCE [LARGE SCALE GENOMIC DNA]</scope>
    <source>
        <strain evidence="10 11">D1FHS</strain>
    </source>
</reference>
<keyword evidence="1" id="KW-1003">Cell membrane</keyword>
<evidence type="ECO:0000256" key="7">
    <source>
        <dbReference type="ARBA" id="ARBA00023136"/>
    </source>
</evidence>
<feature type="domain" description="Glycosyltransferase 2-like" evidence="9">
    <location>
        <begin position="9"/>
        <end position="169"/>
    </location>
</feature>
<gene>
    <name evidence="10" type="ORF">E3U44_07585</name>
</gene>
<proteinExistence type="predicted"/>
<dbReference type="InterPro" id="IPR050256">
    <property type="entry name" value="Glycosyltransferase_2"/>
</dbReference>
<evidence type="ECO:0000259" key="9">
    <source>
        <dbReference type="Pfam" id="PF00535"/>
    </source>
</evidence>